<protein>
    <submittedName>
        <fullName evidence="2">Prenyltransferase and squalene oxidase repeat-containing protein</fullName>
    </submittedName>
</protein>
<dbReference type="SUPFAM" id="SSF48239">
    <property type="entry name" value="Terpenoid cyclases/Protein prenyltransferases"/>
    <property type="match status" value="1"/>
</dbReference>
<feature type="domain" description="Squalene cyclase C-terminal" evidence="1">
    <location>
        <begin position="194"/>
        <end position="300"/>
    </location>
</feature>
<dbReference type="Proteomes" id="UP000198906">
    <property type="component" value="Unassembled WGS sequence"/>
</dbReference>
<dbReference type="AlphaFoldDB" id="A0A1C6RIJ1"/>
<dbReference type="InterPro" id="IPR032696">
    <property type="entry name" value="SQ_cyclase_C"/>
</dbReference>
<dbReference type="InterPro" id="IPR008930">
    <property type="entry name" value="Terpenoid_cyclase/PrenylTrfase"/>
</dbReference>
<evidence type="ECO:0000313" key="3">
    <source>
        <dbReference type="Proteomes" id="UP000198906"/>
    </source>
</evidence>
<reference evidence="3" key="1">
    <citation type="submission" date="2016-06" db="EMBL/GenBank/DDBJ databases">
        <authorList>
            <person name="Varghese N."/>
        </authorList>
    </citation>
    <scope>NUCLEOTIDE SEQUENCE [LARGE SCALE GENOMIC DNA]</scope>
    <source>
        <strain evidence="3">DSM 46123</strain>
    </source>
</reference>
<evidence type="ECO:0000259" key="1">
    <source>
        <dbReference type="Pfam" id="PF13243"/>
    </source>
</evidence>
<organism evidence="2 3">
    <name type="scientific">Micromonospora inyonensis</name>
    <dbReference type="NCBI Taxonomy" id="47866"/>
    <lineage>
        <taxon>Bacteria</taxon>
        <taxon>Bacillati</taxon>
        <taxon>Actinomycetota</taxon>
        <taxon>Actinomycetes</taxon>
        <taxon>Micromonosporales</taxon>
        <taxon>Micromonosporaceae</taxon>
        <taxon>Micromonospora</taxon>
    </lineage>
</organism>
<dbReference type="STRING" id="47866.GA0074694_1859"/>
<keyword evidence="3" id="KW-1185">Reference proteome</keyword>
<gene>
    <name evidence="2" type="ORF">GA0074694_1859</name>
</gene>
<proteinExistence type="predicted"/>
<name>A0A1C6RIJ1_9ACTN</name>
<evidence type="ECO:0000313" key="2">
    <source>
        <dbReference type="EMBL" id="SCL17016.1"/>
    </source>
</evidence>
<keyword evidence="2" id="KW-0808">Transferase</keyword>
<dbReference type="Pfam" id="PF13243">
    <property type="entry name" value="SQHop_cyclase_C"/>
    <property type="match status" value="1"/>
</dbReference>
<dbReference type="EMBL" id="FMHU01000001">
    <property type="protein sequence ID" value="SCL17016.1"/>
    <property type="molecule type" value="Genomic_DNA"/>
</dbReference>
<dbReference type="GO" id="GO:0016740">
    <property type="term" value="F:transferase activity"/>
    <property type="evidence" value="ECO:0007669"/>
    <property type="project" value="UniProtKB-KW"/>
</dbReference>
<dbReference type="Gene3D" id="1.50.10.20">
    <property type="match status" value="2"/>
</dbReference>
<sequence length="333" mass="36482">MPPMLTVGVLSGSDLVQMINSALQYFQRCQLPDGAIPDASIARFPTANLLKNWDTVNALKAIALWRDRVPYEDGGTIDRVLAFLRSCEKPSGMISWGTFEVSPAEFCTETSSEYISALTHLGLTEQATTKANFLRSRQLPGGAWSEVHPHVPKAFQTVASVTGFAMMALVELGIEPLYLDEALDHLANLQTSAGDFGINWFYYNTHYYLTRPATAALAAYGCYSAVAAVREFTLSQQRADGSWFVRVDGFDATSSPELQSALALQTLVCAGAGSDDPAVRRGLVWLLDRQRADGSWSGGPYPYPDTESYQDFQALQDVYATSQVLALVHQLTR</sequence>
<accession>A0A1C6RIJ1</accession>
<dbReference type="CDD" id="cd00688">
    <property type="entry name" value="ISOPREN_C2_like"/>
    <property type="match status" value="1"/>
</dbReference>